<protein>
    <submittedName>
        <fullName evidence="1">Uncharacterized protein</fullName>
    </submittedName>
</protein>
<sequence length="103" mass="11884">MTHTATSIPSSRTSRIFSCTSGVLVYAYDFVFACCFIREGNVVRVHSRDCVLVYNISRLRNCQHTFDKGVGVEHHLQFGREIFKTSMQREAKKLQRHKAVQVF</sequence>
<evidence type="ECO:0000313" key="1">
    <source>
        <dbReference type="EMBL" id="KAF1957939.1"/>
    </source>
</evidence>
<gene>
    <name evidence="1" type="ORF">CC80DRAFT_37170</name>
</gene>
<accession>A0A6A5U1W4</accession>
<dbReference type="EMBL" id="ML976988">
    <property type="protein sequence ID" value="KAF1957939.1"/>
    <property type="molecule type" value="Genomic_DNA"/>
</dbReference>
<dbReference type="AlphaFoldDB" id="A0A6A5U1W4"/>
<proteinExistence type="predicted"/>
<keyword evidence="2" id="KW-1185">Reference proteome</keyword>
<organism evidence="1 2">
    <name type="scientific">Byssothecium circinans</name>
    <dbReference type="NCBI Taxonomy" id="147558"/>
    <lineage>
        <taxon>Eukaryota</taxon>
        <taxon>Fungi</taxon>
        <taxon>Dikarya</taxon>
        <taxon>Ascomycota</taxon>
        <taxon>Pezizomycotina</taxon>
        <taxon>Dothideomycetes</taxon>
        <taxon>Pleosporomycetidae</taxon>
        <taxon>Pleosporales</taxon>
        <taxon>Massarineae</taxon>
        <taxon>Massarinaceae</taxon>
        <taxon>Byssothecium</taxon>
    </lineage>
</organism>
<dbReference type="Proteomes" id="UP000800035">
    <property type="component" value="Unassembled WGS sequence"/>
</dbReference>
<evidence type="ECO:0000313" key="2">
    <source>
        <dbReference type="Proteomes" id="UP000800035"/>
    </source>
</evidence>
<name>A0A6A5U1W4_9PLEO</name>
<reference evidence="1" key="1">
    <citation type="journal article" date="2020" name="Stud. Mycol.">
        <title>101 Dothideomycetes genomes: a test case for predicting lifestyles and emergence of pathogens.</title>
        <authorList>
            <person name="Haridas S."/>
            <person name="Albert R."/>
            <person name="Binder M."/>
            <person name="Bloem J."/>
            <person name="Labutti K."/>
            <person name="Salamov A."/>
            <person name="Andreopoulos B."/>
            <person name="Baker S."/>
            <person name="Barry K."/>
            <person name="Bills G."/>
            <person name="Bluhm B."/>
            <person name="Cannon C."/>
            <person name="Castanera R."/>
            <person name="Culley D."/>
            <person name="Daum C."/>
            <person name="Ezra D."/>
            <person name="Gonzalez J."/>
            <person name="Henrissat B."/>
            <person name="Kuo A."/>
            <person name="Liang C."/>
            <person name="Lipzen A."/>
            <person name="Lutzoni F."/>
            <person name="Magnuson J."/>
            <person name="Mondo S."/>
            <person name="Nolan M."/>
            <person name="Ohm R."/>
            <person name="Pangilinan J."/>
            <person name="Park H.-J."/>
            <person name="Ramirez L."/>
            <person name="Alfaro M."/>
            <person name="Sun H."/>
            <person name="Tritt A."/>
            <person name="Yoshinaga Y."/>
            <person name="Zwiers L.-H."/>
            <person name="Turgeon B."/>
            <person name="Goodwin S."/>
            <person name="Spatafora J."/>
            <person name="Crous P."/>
            <person name="Grigoriev I."/>
        </authorList>
    </citation>
    <scope>NUCLEOTIDE SEQUENCE</scope>
    <source>
        <strain evidence="1">CBS 675.92</strain>
    </source>
</reference>